<reference evidence="4 5" key="1">
    <citation type="submission" date="2019-01" db="EMBL/GenBank/DDBJ databases">
        <title>Sequencing of cultivated peanut Arachis hypogaea provides insights into genome evolution and oil improvement.</title>
        <authorList>
            <person name="Chen X."/>
        </authorList>
    </citation>
    <scope>NUCLEOTIDE SEQUENCE [LARGE SCALE GENOMIC DNA]</scope>
    <source>
        <strain evidence="5">cv. Fuhuasheng</strain>
        <tissue evidence="4">Leaves</tissue>
    </source>
</reference>
<dbReference type="InterPro" id="IPR001878">
    <property type="entry name" value="Znf_CCHC"/>
</dbReference>
<evidence type="ECO:0000256" key="1">
    <source>
        <dbReference type="PROSITE-ProRule" id="PRU00047"/>
    </source>
</evidence>
<dbReference type="Proteomes" id="UP000289738">
    <property type="component" value="Chromosome A02"/>
</dbReference>
<dbReference type="EMBL" id="SDMP01000002">
    <property type="protein sequence ID" value="RYR72740.1"/>
    <property type="molecule type" value="Genomic_DNA"/>
</dbReference>
<dbReference type="PROSITE" id="PS50158">
    <property type="entry name" value="ZF_CCHC"/>
    <property type="match status" value="1"/>
</dbReference>
<dbReference type="SUPFAM" id="SSF57756">
    <property type="entry name" value="Retrovirus zinc finger-like domains"/>
    <property type="match status" value="1"/>
</dbReference>
<keyword evidence="5" id="KW-1185">Reference proteome</keyword>
<keyword evidence="1" id="KW-0862">Zinc</keyword>
<accession>A0A445EB73</accession>
<dbReference type="GO" id="GO:0003676">
    <property type="term" value="F:nucleic acid binding"/>
    <property type="evidence" value="ECO:0007669"/>
    <property type="project" value="InterPro"/>
</dbReference>
<evidence type="ECO:0000259" key="3">
    <source>
        <dbReference type="PROSITE" id="PS50158"/>
    </source>
</evidence>
<dbReference type="InterPro" id="IPR036875">
    <property type="entry name" value="Znf_CCHC_sf"/>
</dbReference>
<protein>
    <recommendedName>
        <fullName evidence="3">CCHC-type domain-containing protein</fullName>
    </recommendedName>
</protein>
<evidence type="ECO:0000256" key="2">
    <source>
        <dbReference type="SAM" id="MobiDB-lite"/>
    </source>
</evidence>
<keyword evidence="1" id="KW-0863">Zinc-finger</keyword>
<evidence type="ECO:0000313" key="5">
    <source>
        <dbReference type="Proteomes" id="UP000289738"/>
    </source>
</evidence>
<name>A0A445EB73_ARAHY</name>
<proteinExistence type="predicted"/>
<dbReference type="GO" id="GO:0008270">
    <property type="term" value="F:zinc ion binding"/>
    <property type="evidence" value="ECO:0007669"/>
    <property type="project" value="UniProtKB-KW"/>
</dbReference>
<evidence type="ECO:0000313" key="4">
    <source>
        <dbReference type="EMBL" id="RYR72740.1"/>
    </source>
</evidence>
<dbReference type="Gene3D" id="4.10.60.10">
    <property type="entry name" value="Zinc finger, CCHC-type"/>
    <property type="match status" value="1"/>
</dbReference>
<dbReference type="SMART" id="SM00343">
    <property type="entry name" value="ZnF_C2HC"/>
    <property type="match status" value="1"/>
</dbReference>
<dbReference type="AlphaFoldDB" id="A0A445EB73"/>
<comment type="caution">
    <text evidence="4">The sequence shown here is derived from an EMBL/GenBank/DDBJ whole genome shotgun (WGS) entry which is preliminary data.</text>
</comment>
<feature type="domain" description="CCHC-type" evidence="3">
    <location>
        <begin position="75"/>
        <end position="92"/>
    </location>
</feature>
<keyword evidence="1" id="KW-0479">Metal-binding</keyword>
<organism evidence="4 5">
    <name type="scientific">Arachis hypogaea</name>
    <name type="common">Peanut</name>
    <dbReference type="NCBI Taxonomy" id="3818"/>
    <lineage>
        <taxon>Eukaryota</taxon>
        <taxon>Viridiplantae</taxon>
        <taxon>Streptophyta</taxon>
        <taxon>Embryophyta</taxon>
        <taxon>Tracheophyta</taxon>
        <taxon>Spermatophyta</taxon>
        <taxon>Magnoliopsida</taxon>
        <taxon>eudicotyledons</taxon>
        <taxon>Gunneridae</taxon>
        <taxon>Pentapetalae</taxon>
        <taxon>rosids</taxon>
        <taxon>fabids</taxon>
        <taxon>Fabales</taxon>
        <taxon>Fabaceae</taxon>
        <taxon>Papilionoideae</taxon>
        <taxon>50 kb inversion clade</taxon>
        <taxon>dalbergioids sensu lato</taxon>
        <taxon>Dalbergieae</taxon>
        <taxon>Pterocarpus clade</taxon>
        <taxon>Arachis</taxon>
    </lineage>
</organism>
<feature type="region of interest" description="Disordered" evidence="2">
    <location>
        <begin position="76"/>
        <end position="96"/>
    </location>
</feature>
<feature type="compositionally biased region" description="Basic residues" evidence="2">
    <location>
        <begin position="76"/>
        <end position="88"/>
    </location>
</feature>
<gene>
    <name evidence="4" type="ORF">Ahy_A02g006953</name>
</gene>
<sequence>MFSLGVQRLSMFQKTMCGNESLCKDLKMDYRAFGTGVQRSERNAGEGNPVVRDPVVAKVKGAPKVAKKKALGKRRRCTKCKGTGHTKRNCPEKDEK</sequence>